<evidence type="ECO:0000313" key="1">
    <source>
        <dbReference type="EMBL" id="XCH39321.1"/>
    </source>
</evidence>
<gene>
    <name evidence="1" type="ORF">FpNV_076</name>
</gene>
<name>A0AAU8GC23_9VIRU</name>
<accession>A0AAU8GC23</accession>
<reference evidence="1" key="1">
    <citation type="submission" date="2024-06" db="EMBL/GenBank/DDBJ databases">
        <title>North American crayfish harbour diverse members of the Nudiviridae.</title>
        <authorList>
            <person name="Stratton C."/>
            <person name="Bojko J."/>
        </authorList>
    </citation>
    <scope>NUCLEOTIDE SEQUENCE</scope>
    <source>
        <strain evidence="1">142H</strain>
    </source>
</reference>
<protein>
    <submittedName>
        <fullName evidence="1">Uncharacterized protein</fullName>
    </submittedName>
</protein>
<proteinExistence type="predicted"/>
<sequence length="230" mass="27409">MDDDKSSLDKQEEDFTENFNKIIDLINNNETIFTDIFNIFKYDKIVKNTNYNIIIYNDNFKYIFSKFFVSLNNTNCIEQSIYVNPTNYINSKVAIILTKPKSSFDNSMCLFPLHTLRIKSNINFYHTKILTYISLAQIIKQPKIVKNYIWSHNKYISNEFQFTIILQLLVLEDVKITQILYNAIIMHLKDYNLFRKINIEFDENYLLPNRCNKPNILEYNNLGISLIKYP</sequence>
<organism evidence="1">
    <name type="scientific">Faxonius propinquus nudivirus</name>
    <dbReference type="NCBI Taxonomy" id="3139431"/>
    <lineage>
        <taxon>Viruses</taxon>
        <taxon>Viruses incertae sedis</taxon>
        <taxon>Naldaviricetes</taxon>
        <taxon>Lefavirales</taxon>
        <taxon>Nudiviridae</taxon>
    </lineage>
</organism>
<dbReference type="EMBL" id="PP955094">
    <property type="protein sequence ID" value="XCH39321.1"/>
    <property type="molecule type" value="Genomic_DNA"/>
</dbReference>